<proteinExistence type="predicted"/>
<dbReference type="EMBL" id="MU394305">
    <property type="protein sequence ID" value="KAI6087822.1"/>
    <property type="molecule type" value="Genomic_DNA"/>
</dbReference>
<name>A0ACC0D5K0_9PEZI</name>
<evidence type="ECO:0000313" key="2">
    <source>
        <dbReference type="Proteomes" id="UP001497680"/>
    </source>
</evidence>
<gene>
    <name evidence="1" type="ORF">F4821DRAFT_258570</name>
</gene>
<accession>A0ACC0D5K0</accession>
<organism evidence="1 2">
    <name type="scientific">Hypoxylon rubiginosum</name>
    <dbReference type="NCBI Taxonomy" id="110542"/>
    <lineage>
        <taxon>Eukaryota</taxon>
        <taxon>Fungi</taxon>
        <taxon>Dikarya</taxon>
        <taxon>Ascomycota</taxon>
        <taxon>Pezizomycotina</taxon>
        <taxon>Sordariomycetes</taxon>
        <taxon>Xylariomycetidae</taxon>
        <taxon>Xylariales</taxon>
        <taxon>Hypoxylaceae</taxon>
        <taxon>Hypoxylon</taxon>
    </lineage>
</organism>
<protein>
    <submittedName>
        <fullName evidence="1">ATP-NAD kinase-like domain-containing protein</fullName>
    </submittedName>
</protein>
<keyword evidence="2" id="KW-1185">Reference proteome</keyword>
<comment type="caution">
    <text evidence="1">The sequence shown here is derived from an EMBL/GenBank/DDBJ whole genome shotgun (WGS) entry which is preliminary data.</text>
</comment>
<reference evidence="1 2" key="1">
    <citation type="journal article" date="2022" name="New Phytol.">
        <title>Ecological generalism drives hyperdiversity of secondary metabolite gene clusters in xylarialean endophytes.</title>
        <authorList>
            <person name="Franco M.E.E."/>
            <person name="Wisecaver J.H."/>
            <person name="Arnold A.E."/>
            <person name="Ju Y.M."/>
            <person name="Slot J.C."/>
            <person name="Ahrendt S."/>
            <person name="Moore L.P."/>
            <person name="Eastman K.E."/>
            <person name="Scott K."/>
            <person name="Konkel Z."/>
            <person name="Mondo S.J."/>
            <person name="Kuo A."/>
            <person name="Hayes R.D."/>
            <person name="Haridas S."/>
            <person name="Andreopoulos B."/>
            <person name="Riley R."/>
            <person name="LaButti K."/>
            <person name="Pangilinan J."/>
            <person name="Lipzen A."/>
            <person name="Amirebrahimi M."/>
            <person name="Yan J."/>
            <person name="Adam C."/>
            <person name="Keymanesh K."/>
            <person name="Ng V."/>
            <person name="Louie K."/>
            <person name="Northen T."/>
            <person name="Drula E."/>
            <person name="Henrissat B."/>
            <person name="Hsieh H.M."/>
            <person name="Youens-Clark K."/>
            <person name="Lutzoni F."/>
            <person name="Miadlikowska J."/>
            <person name="Eastwood D.C."/>
            <person name="Hamelin R.C."/>
            <person name="Grigoriev I.V."/>
            <person name="U'Ren J.M."/>
        </authorList>
    </citation>
    <scope>NUCLEOTIDE SEQUENCE [LARGE SCALE GENOMIC DNA]</scope>
    <source>
        <strain evidence="1 2">ER1909</strain>
    </source>
</reference>
<sequence>MSVNNSDDISADTGTATAGSSILGSVKPENIIFISKSSQDTSKPDTHDIFSLEEEASEQGPAFKLSRTPVTNVPQPLLDEFLTGGLPEYLQSGPSRHVHVVVSTGSGTGLSLKFYNSILQPVLESWGVRPLDPSADTADRSKPNTYNLVVTQSADSVRDFARNLGRASQDAVQHTVVLLSGDGGVVEMLNGKAPGDGSSREPNLPLIAILPLGTGNALFYSLHKSVTTVAGTPEPSGLVQSLRTLFDGKAAPLPSFRADFTPGSRIISYTNPDKGDSSGTAEAESHADAVSHLYGAIVASYGFHSQLVWESDTPEYRKHGDKRFGMVAQELLKESHAYNASVELARKDGSRRQKLDRDRHAYILATVVSNLEKTFTISPSSRPLDGKLRLVHFGVVSGEKTMEIMMAAYGGGKHIGMKWTTEEGVEEKVGYDETDVVKITTREEDARWRKVCIDGTIVELPQGGSMTVQTEDKPHLQVLVDKSVIA</sequence>
<evidence type="ECO:0000313" key="1">
    <source>
        <dbReference type="EMBL" id="KAI6087822.1"/>
    </source>
</evidence>
<dbReference type="Proteomes" id="UP001497680">
    <property type="component" value="Unassembled WGS sequence"/>
</dbReference>